<organism evidence="2 3">
    <name type="scientific">Helianthus annuus</name>
    <name type="common">Common sunflower</name>
    <dbReference type="NCBI Taxonomy" id="4232"/>
    <lineage>
        <taxon>Eukaryota</taxon>
        <taxon>Viridiplantae</taxon>
        <taxon>Streptophyta</taxon>
        <taxon>Embryophyta</taxon>
        <taxon>Tracheophyta</taxon>
        <taxon>Spermatophyta</taxon>
        <taxon>Magnoliopsida</taxon>
        <taxon>eudicotyledons</taxon>
        <taxon>Gunneridae</taxon>
        <taxon>Pentapetalae</taxon>
        <taxon>asterids</taxon>
        <taxon>campanulids</taxon>
        <taxon>Asterales</taxon>
        <taxon>Asteraceae</taxon>
        <taxon>Asteroideae</taxon>
        <taxon>Heliantheae alliance</taxon>
        <taxon>Heliantheae</taxon>
        <taxon>Helianthus</taxon>
    </lineage>
</organism>
<sequence>MKGMRADKVSIPCISLLKDLYTTTLISSSSYKFVTGNFGVLHSLMHQLMYAGFLRKTERRVVLIFGTTDRRWEMRYKCQDRRGWLWRQQWWW</sequence>
<reference evidence="2" key="2">
    <citation type="submission" date="2017-02" db="EMBL/GenBank/DDBJ databases">
        <title>Sunflower complete genome.</title>
        <authorList>
            <person name="Langlade N."/>
            <person name="Munos S."/>
        </authorList>
    </citation>
    <scope>NUCLEOTIDE SEQUENCE [LARGE SCALE GENOMIC DNA]</scope>
    <source>
        <tissue evidence="2">Leaves</tissue>
    </source>
</reference>
<dbReference type="AlphaFoldDB" id="A0A251VI75"/>
<name>A0A251VI75_HELAN</name>
<evidence type="ECO:0000313" key="2">
    <source>
        <dbReference type="EMBL" id="OTG35124.1"/>
    </source>
</evidence>
<accession>A0A251VI75</accession>
<proteinExistence type="predicted"/>
<dbReference type="InParanoid" id="A0A251VI75"/>
<reference evidence="1 3" key="1">
    <citation type="journal article" date="2017" name="Nature">
        <title>The sunflower genome provides insights into oil metabolism, flowering and Asterid evolution.</title>
        <authorList>
            <person name="Badouin H."/>
            <person name="Gouzy J."/>
            <person name="Grassa C.J."/>
            <person name="Murat F."/>
            <person name="Staton S.E."/>
            <person name="Cottret L."/>
            <person name="Lelandais-Briere C."/>
            <person name="Owens G.L."/>
            <person name="Carrere S."/>
            <person name="Mayjonade B."/>
            <person name="Legrand L."/>
            <person name="Gill N."/>
            <person name="Kane N.C."/>
            <person name="Bowers J.E."/>
            <person name="Hubner S."/>
            <person name="Bellec A."/>
            <person name="Berard A."/>
            <person name="Berges H."/>
            <person name="Blanchet N."/>
            <person name="Boniface M.C."/>
            <person name="Brunel D."/>
            <person name="Catrice O."/>
            <person name="Chaidir N."/>
            <person name="Claudel C."/>
            <person name="Donnadieu C."/>
            <person name="Faraut T."/>
            <person name="Fievet G."/>
            <person name="Helmstetter N."/>
            <person name="King M."/>
            <person name="Knapp S.J."/>
            <person name="Lai Z."/>
            <person name="Le Paslier M.C."/>
            <person name="Lippi Y."/>
            <person name="Lorenzon L."/>
            <person name="Mandel J.R."/>
            <person name="Marage G."/>
            <person name="Marchand G."/>
            <person name="Marquand E."/>
            <person name="Bret-Mestries E."/>
            <person name="Morien E."/>
            <person name="Nambeesan S."/>
            <person name="Nguyen T."/>
            <person name="Pegot-Espagnet P."/>
            <person name="Pouilly N."/>
            <person name="Raftis F."/>
            <person name="Sallet E."/>
            <person name="Schiex T."/>
            <person name="Thomas J."/>
            <person name="Vandecasteele C."/>
            <person name="Vares D."/>
            <person name="Vear F."/>
            <person name="Vautrin S."/>
            <person name="Crespi M."/>
            <person name="Mangin B."/>
            <person name="Burke J.M."/>
            <person name="Salse J."/>
            <person name="Munos S."/>
            <person name="Vincourt P."/>
            <person name="Rieseberg L.H."/>
            <person name="Langlade N.B."/>
        </authorList>
    </citation>
    <scope>NUCLEOTIDE SEQUENCE [LARGE SCALE GENOMIC DNA]</scope>
    <source>
        <strain evidence="3">cv. SF193</strain>
        <tissue evidence="1">Leaves</tissue>
    </source>
</reference>
<dbReference type="EMBL" id="CM007891">
    <property type="protein sequence ID" value="OTG35124.1"/>
    <property type="molecule type" value="Genomic_DNA"/>
</dbReference>
<dbReference type="Proteomes" id="UP000215914">
    <property type="component" value="Chromosome 2"/>
</dbReference>
<reference evidence="1" key="3">
    <citation type="submission" date="2020-06" db="EMBL/GenBank/DDBJ databases">
        <title>Helianthus annuus Genome sequencing and assembly Release 2.</title>
        <authorList>
            <person name="Gouzy J."/>
            <person name="Langlade N."/>
            <person name="Munos S."/>
        </authorList>
    </citation>
    <scope>NUCLEOTIDE SEQUENCE</scope>
    <source>
        <tissue evidence="1">Leaves</tissue>
    </source>
</reference>
<keyword evidence="3" id="KW-1185">Reference proteome</keyword>
<evidence type="ECO:0000313" key="3">
    <source>
        <dbReference type="Proteomes" id="UP000215914"/>
    </source>
</evidence>
<evidence type="ECO:0000313" key="1">
    <source>
        <dbReference type="EMBL" id="KAF5799211.1"/>
    </source>
</evidence>
<dbReference type="Gramene" id="mRNA:HanXRQr2_Chr07g0301961">
    <property type="protein sequence ID" value="mRNA:HanXRQr2_Chr07g0301961"/>
    <property type="gene ID" value="HanXRQr2_Chr07g0301961"/>
</dbReference>
<protein>
    <submittedName>
        <fullName evidence="2">Uncharacterized protein</fullName>
    </submittedName>
</protein>
<dbReference type="EMBL" id="MNCJ02000322">
    <property type="protein sequence ID" value="KAF5799211.1"/>
    <property type="molecule type" value="Genomic_DNA"/>
</dbReference>
<gene>
    <name evidence="2" type="ORF">HannXRQ_Chr02g0053381</name>
    <name evidence="1" type="ORF">HanXRQr2_Chr07g0301961</name>
</gene>